<name>A0A9P8BUL9_9FUNG</name>
<dbReference type="AlphaFoldDB" id="A0A9P8BUL9"/>
<feature type="compositionally biased region" description="Polar residues" evidence="7">
    <location>
        <begin position="355"/>
        <end position="372"/>
    </location>
</feature>
<feature type="transmembrane region" description="Helical" evidence="8">
    <location>
        <begin position="40"/>
        <end position="61"/>
    </location>
</feature>
<dbReference type="OrthoDB" id="3990054at2759"/>
<feature type="region of interest" description="Disordered" evidence="7">
    <location>
        <begin position="335"/>
        <end position="424"/>
    </location>
</feature>
<comment type="subcellular location">
    <subcellularLocation>
        <location evidence="1">Endoplasmic reticulum membrane</location>
        <topology evidence="1">Multi-pass membrane protein</topology>
    </subcellularLocation>
</comment>
<evidence type="ECO:0000313" key="10">
    <source>
        <dbReference type="Proteomes" id="UP000707451"/>
    </source>
</evidence>
<proteinExistence type="predicted"/>
<gene>
    <name evidence="9" type="ORF">KI688_001306</name>
</gene>
<comment type="caution">
    <text evidence="9">The sequence shown here is derived from an EMBL/GenBank/DDBJ whole genome shotgun (WGS) entry which is preliminary data.</text>
</comment>
<protein>
    <recommendedName>
        <fullName evidence="11">Adipose-regulatory protein-domain-containing protein</fullName>
    </recommendedName>
</protein>
<dbReference type="Proteomes" id="UP000707451">
    <property type="component" value="Unassembled WGS sequence"/>
</dbReference>
<evidence type="ECO:0000256" key="3">
    <source>
        <dbReference type="ARBA" id="ARBA00022824"/>
    </source>
</evidence>
<dbReference type="Pfam" id="PF06775">
    <property type="entry name" value="Seipin"/>
    <property type="match status" value="1"/>
</dbReference>
<dbReference type="GO" id="GO:0005789">
    <property type="term" value="C:endoplasmic reticulum membrane"/>
    <property type="evidence" value="ECO:0007669"/>
    <property type="project" value="UniProtKB-SubCell"/>
</dbReference>
<feature type="transmembrane region" description="Helical" evidence="8">
    <location>
        <begin position="235"/>
        <end position="261"/>
    </location>
</feature>
<dbReference type="InterPro" id="IPR009617">
    <property type="entry name" value="Seipin"/>
</dbReference>
<evidence type="ECO:0008006" key="11">
    <source>
        <dbReference type="Google" id="ProtNLM"/>
    </source>
</evidence>
<evidence type="ECO:0000256" key="8">
    <source>
        <dbReference type="SAM" id="Phobius"/>
    </source>
</evidence>
<keyword evidence="3" id="KW-0256">Endoplasmic reticulum</keyword>
<evidence type="ECO:0000256" key="1">
    <source>
        <dbReference type="ARBA" id="ARBA00004477"/>
    </source>
</evidence>
<keyword evidence="5" id="KW-0443">Lipid metabolism</keyword>
<keyword evidence="10" id="KW-1185">Reference proteome</keyword>
<dbReference type="EMBL" id="JAHRHY010000010">
    <property type="protein sequence ID" value="KAG9066087.1"/>
    <property type="molecule type" value="Genomic_DNA"/>
</dbReference>
<reference evidence="9" key="1">
    <citation type="submission" date="2021-06" db="EMBL/GenBank/DDBJ databases">
        <title>Genome Sequence of Mortierella hyaline Strain SCG-10, a Cold-Adapted, Nitrate-Reducing Fungus Isolated from Soil in Minnesota, USA.</title>
        <authorList>
            <person name="Aldossari N."/>
        </authorList>
    </citation>
    <scope>NUCLEOTIDE SEQUENCE</scope>
    <source>
        <strain evidence="9">SCG-10</strain>
    </source>
</reference>
<dbReference type="PANTHER" id="PTHR21212">
    <property type="entry name" value="BERNARDINELLI-SEIP CONGENITAL LIPODYSTROPHY 2 HOMOLOG BSCL2 PROTEIN"/>
    <property type="match status" value="1"/>
</dbReference>
<keyword evidence="6 8" id="KW-0472">Membrane</keyword>
<organism evidence="9 10">
    <name type="scientific">Linnemannia hyalina</name>
    <dbReference type="NCBI Taxonomy" id="64524"/>
    <lineage>
        <taxon>Eukaryota</taxon>
        <taxon>Fungi</taxon>
        <taxon>Fungi incertae sedis</taxon>
        <taxon>Mucoromycota</taxon>
        <taxon>Mortierellomycotina</taxon>
        <taxon>Mortierellomycetes</taxon>
        <taxon>Mortierellales</taxon>
        <taxon>Mortierellaceae</taxon>
        <taxon>Linnemannia</taxon>
    </lineage>
</organism>
<dbReference type="GO" id="GO:0140042">
    <property type="term" value="P:lipid droplet formation"/>
    <property type="evidence" value="ECO:0007669"/>
    <property type="project" value="UniProtKB-ARBA"/>
</dbReference>
<evidence type="ECO:0000256" key="6">
    <source>
        <dbReference type="ARBA" id="ARBA00023136"/>
    </source>
</evidence>
<evidence type="ECO:0000313" key="9">
    <source>
        <dbReference type="EMBL" id="KAG9066087.1"/>
    </source>
</evidence>
<evidence type="ECO:0000256" key="7">
    <source>
        <dbReference type="SAM" id="MobiDB-lite"/>
    </source>
</evidence>
<dbReference type="GO" id="GO:0006629">
    <property type="term" value="P:lipid metabolic process"/>
    <property type="evidence" value="ECO:0007669"/>
    <property type="project" value="UniProtKB-KW"/>
</dbReference>
<evidence type="ECO:0000256" key="4">
    <source>
        <dbReference type="ARBA" id="ARBA00022989"/>
    </source>
</evidence>
<accession>A0A9P8BUL9</accession>
<evidence type="ECO:0000256" key="2">
    <source>
        <dbReference type="ARBA" id="ARBA00022692"/>
    </source>
</evidence>
<sequence>MHIQIASFFLVPFTRLIELPIRQIGETVNSQALRRKAVQIAIAGVALILLIGVSFVAYLLFYWMYIPRRGHVGLVHLQYDRFRSSGEYSGPSAVVDFSKGGRYTQILRGDQAYDISMKLVMPSSSSNVALGNFMVMAQLVGADGNVIVTSSRTAIITYESLLLRLIRTIWRAVPLVLRWTRESQTIQLPLIENFVESSSNPVTRALIEISNPGLQIYRTTLHIDAHFQGLRYFMYYYRVSTALIFMTFFVFWEIIFGILAWQTISSWIVGPVTQAITAVPRPILYNNHDNLPPIHRNQLQFQQLAHSLYDTDDEGEGADDYLVVNRSSDEDVFDFTSSAATSTTPRTTETKSAISGGNNHTSQQQPMTQGSSSRRKRRIEQEDSDSTASDADSIFDAIVPEQGEGGNSSSIARVPSGQLRSRKS</sequence>
<dbReference type="CDD" id="cd23995">
    <property type="entry name" value="Seipin_BSCL2_like"/>
    <property type="match status" value="1"/>
</dbReference>
<keyword evidence="4 8" id="KW-1133">Transmembrane helix</keyword>
<feature type="compositionally biased region" description="Low complexity" evidence="7">
    <location>
        <begin position="336"/>
        <end position="353"/>
    </location>
</feature>
<evidence type="ECO:0000256" key="5">
    <source>
        <dbReference type="ARBA" id="ARBA00023098"/>
    </source>
</evidence>
<dbReference type="PANTHER" id="PTHR21212:SF0">
    <property type="entry name" value="SEIPIN"/>
    <property type="match status" value="1"/>
</dbReference>
<keyword evidence="2 8" id="KW-0812">Transmembrane</keyword>